<dbReference type="EMBL" id="JACIJG010000004">
    <property type="protein sequence ID" value="MBB5701523.1"/>
    <property type="molecule type" value="Genomic_DNA"/>
</dbReference>
<evidence type="ECO:0000256" key="2">
    <source>
        <dbReference type="ARBA" id="ARBA00022448"/>
    </source>
</evidence>
<dbReference type="SUPFAM" id="SSF53850">
    <property type="entry name" value="Periplasmic binding protein-like II"/>
    <property type="match status" value="1"/>
</dbReference>
<comment type="caution">
    <text evidence="5">The sequence shown here is derived from an EMBL/GenBank/DDBJ whole genome shotgun (WGS) entry which is preliminary data.</text>
</comment>
<dbReference type="GO" id="GO:0042956">
    <property type="term" value="P:maltodextrin transmembrane transport"/>
    <property type="evidence" value="ECO:0007669"/>
    <property type="project" value="TreeGrafter"/>
</dbReference>
<evidence type="ECO:0000256" key="1">
    <source>
        <dbReference type="ARBA" id="ARBA00008520"/>
    </source>
</evidence>
<dbReference type="Pfam" id="PF13416">
    <property type="entry name" value="SBP_bac_8"/>
    <property type="match status" value="1"/>
</dbReference>
<accession>A0A7W9AVR9</accession>
<proteinExistence type="inferred from homology"/>
<gene>
    <name evidence="5" type="ORF">FHS76_001374</name>
</gene>
<keyword evidence="6" id="KW-1185">Reference proteome</keyword>
<dbReference type="CDD" id="cd14749">
    <property type="entry name" value="PBP2_XBP1_like"/>
    <property type="match status" value="1"/>
</dbReference>
<keyword evidence="4" id="KW-0574">Periplasm</keyword>
<dbReference type="AlphaFoldDB" id="A0A7W9AVR9"/>
<evidence type="ECO:0000313" key="5">
    <source>
        <dbReference type="EMBL" id="MBB5701523.1"/>
    </source>
</evidence>
<protein>
    <submittedName>
        <fullName evidence="5">Multiple sugar transport system substrate-binding protein</fullName>
    </submittedName>
</protein>
<keyword evidence="2" id="KW-0813">Transport</keyword>
<dbReference type="Gene3D" id="3.40.190.10">
    <property type="entry name" value="Periplasmic binding protein-like II"/>
    <property type="match status" value="1"/>
</dbReference>
<sequence length="471" mass="52059">MQTALLMQGERVPAWRRMGAAQGIARHVVEYAGRSILSAAVPGTASAKPVGQKGGFMRKLLLAGLVAGLSTFAINAAQAVEIEYWQYVFETRVKAMDKLIENFEKANPDIKVKQVTFPYDDYQTRVIAAKMAGKSPDVMQLFYGWLDKFVAGGILQPLPQDAFPHDKIEGEFFPIVSAMKRGDEYYGLPTAVRSLALFYNKKLFTEAGLDPNNPPKTLDEMVEAAKKTTKRDASGNLLAEGITLDMPGQDQHWWREVLVRQFGGQPYTDNDRKVAYNAAAGEKALAFYTGLQTEQKVGEVKFMDEGQAAFRAGMAAMTIDGTFRLGSFRTIKDFEWGVTELPANAEGVRSNYASYFANGISAKSSGEKLEAAKKFLNYISSPEAMEIWLKEVGELPARRSAALTEANLADPVYGPFLKGLEYAHTTMFVDELKQRQIAVDMVNRVILEKQPIKESLDQAAKAEQDVLDAAK</sequence>
<evidence type="ECO:0000313" key="6">
    <source>
        <dbReference type="Proteomes" id="UP000555546"/>
    </source>
</evidence>
<dbReference type="GO" id="GO:0015768">
    <property type="term" value="P:maltose transport"/>
    <property type="evidence" value="ECO:0007669"/>
    <property type="project" value="TreeGrafter"/>
</dbReference>
<name>A0A7W9AVR9_9HYPH</name>
<evidence type="ECO:0000256" key="3">
    <source>
        <dbReference type="ARBA" id="ARBA00022729"/>
    </source>
</evidence>
<comment type="similarity">
    <text evidence="1">Belongs to the bacterial solute-binding protein 1 family.</text>
</comment>
<dbReference type="PANTHER" id="PTHR30061">
    <property type="entry name" value="MALTOSE-BINDING PERIPLASMIC PROTEIN"/>
    <property type="match status" value="1"/>
</dbReference>
<evidence type="ECO:0000256" key="4">
    <source>
        <dbReference type="ARBA" id="ARBA00022764"/>
    </source>
</evidence>
<dbReference type="InterPro" id="IPR006059">
    <property type="entry name" value="SBP"/>
</dbReference>
<organism evidence="5 6">
    <name type="scientific">Brucella daejeonensis</name>
    <dbReference type="NCBI Taxonomy" id="659015"/>
    <lineage>
        <taxon>Bacteria</taxon>
        <taxon>Pseudomonadati</taxon>
        <taxon>Pseudomonadota</taxon>
        <taxon>Alphaproteobacteria</taxon>
        <taxon>Hyphomicrobiales</taxon>
        <taxon>Brucellaceae</taxon>
        <taxon>Brucella/Ochrobactrum group</taxon>
        <taxon>Brucella</taxon>
    </lineage>
</organism>
<keyword evidence="5" id="KW-0762">Sugar transport</keyword>
<dbReference type="GO" id="GO:0055052">
    <property type="term" value="C:ATP-binding cassette (ABC) transporter complex, substrate-binding subunit-containing"/>
    <property type="evidence" value="ECO:0007669"/>
    <property type="project" value="TreeGrafter"/>
</dbReference>
<keyword evidence="3" id="KW-0732">Signal</keyword>
<dbReference type="GO" id="GO:1901982">
    <property type="term" value="F:maltose binding"/>
    <property type="evidence" value="ECO:0007669"/>
    <property type="project" value="TreeGrafter"/>
</dbReference>
<reference evidence="5 6" key="1">
    <citation type="submission" date="2020-08" db="EMBL/GenBank/DDBJ databases">
        <title>Genomic Encyclopedia of Type Strains, Phase IV (KMG-IV): sequencing the most valuable type-strain genomes for metagenomic binning, comparative biology and taxonomic classification.</title>
        <authorList>
            <person name="Goeker M."/>
        </authorList>
    </citation>
    <scope>NUCLEOTIDE SEQUENCE [LARGE SCALE GENOMIC DNA]</scope>
    <source>
        <strain evidence="5 6">DSM 26944</strain>
    </source>
</reference>
<dbReference type="PANTHER" id="PTHR30061:SF50">
    <property type="entry name" value="MALTOSE_MALTODEXTRIN-BINDING PERIPLASMIC PROTEIN"/>
    <property type="match status" value="1"/>
</dbReference>
<dbReference type="Proteomes" id="UP000555546">
    <property type="component" value="Unassembled WGS sequence"/>
</dbReference>